<keyword evidence="5" id="KW-1133">Transmembrane helix</keyword>
<dbReference type="InterPro" id="IPR019734">
    <property type="entry name" value="TPR_rpt"/>
</dbReference>
<keyword evidence="2 3" id="KW-0802">TPR repeat</keyword>
<evidence type="ECO:0000256" key="1">
    <source>
        <dbReference type="ARBA" id="ARBA00022737"/>
    </source>
</evidence>
<keyword evidence="5" id="KW-0812">Transmembrane</keyword>
<dbReference type="EMBL" id="VBOS01000493">
    <property type="protein sequence ID" value="TMQ48183.1"/>
    <property type="molecule type" value="Genomic_DNA"/>
</dbReference>
<dbReference type="InterPro" id="IPR050498">
    <property type="entry name" value="Ycf3"/>
</dbReference>
<organism evidence="7 8">
    <name type="scientific">Eiseniibacteriota bacterium</name>
    <dbReference type="NCBI Taxonomy" id="2212470"/>
    <lineage>
        <taxon>Bacteria</taxon>
        <taxon>Candidatus Eiseniibacteriota</taxon>
    </lineage>
</organism>
<comment type="caution">
    <text evidence="7">The sequence shown here is derived from an EMBL/GenBank/DDBJ whole genome shotgun (WGS) entry which is preliminary data.</text>
</comment>
<dbReference type="AlphaFoldDB" id="A0A538S9X8"/>
<dbReference type="Proteomes" id="UP000317716">
    <property type="component" value="Unassembled WGS sequence"/>
</dbReference>
<dbReference type="InterPro" id="IPR025115">
    <property type="entry name" value="DUF4034"/>
</dbReference>
<dbReference type="PROSITE" id="PS50005">
    <property type="entry name" value="TPR"/>
    <property type="match status" value="2"/>
</dbReference>
<dbReference type="SMART" id="SM00028">
    <property type="entry name" value="TPR"/>
    <property type="match status" value="4"/>
</dbReference>
<dbReference type="PANTHER" id="PTHR44858:SF1">
    <property type="entry name" value="UDP-N-ACETYLGLUCOSAMINE--PEPTIDE N-ACETYLGLUCOSAMINYLTRANSFERASE SPINDLY-RELATED"/>
    <property type="match status" value="1"/>
</dbReference>
<reference evidence="7 8" key="1">
    <citation type="journal article" date="2019" name="Nat. Microbiol.">
        <title>Mediterranean grassland soil C-N compound turnover is dependent on rainfall and depth, and is mediated by genomically divergent microorganisms.</title>
        <authorList>
            <person name="Diamond S."/>
            <person name="Andeer P.F."/>
            <person name="Li Z."/>
            <person name="Crits-Christoph A."/>
            <person name="Burstein D."/>
            <person name="Anantharaman K."/>
            <person name="Lane K.R."/>
            <person name="Thomas B.C."/>
            <person name="Pan C."/>
            <person name="Northen T.R."/>
            <person name="Banfield J.F."/>
        </authorList>
    </citation>
    <scope>NUCLEOTIDE SEQUENCE [LARGE SCALE GENOMIC DNA]</scope>
    <source>
        <strain evidence="7">WS_2</strain>
    </source>
</reference>
<feature type="compositionally biased region" description="Basic and acidic residues" evidence="4">
    <location>
        <begin position="1"/>
        <end position="12"/>
    </location>
</feature>
<evidence type="ECO:0000259" key="6">
    <source>
        <dbReference type="Pfam" id="PF13226"/>
    </source>
</evidence>
<evidence type="ECO:0000256" key="3">
    <source>
        <dbReference type="PROSITE-ProRule" id="PRU00339"/>
    </source>
</evidence>
<dbReference type="InterPro" id="IPR011990">
    <property type="entry name" value="TPR-like_helical_dom_sf"/>
</dbReference>
<feature type="repeat" description="TPR" evidence="3">
    <location>
        <begin position="350"/>
        <end position="383"/>
    </location>
</feature>
<feature type="region of interest" description="Disordered" evidence="4">
    <location>
        <begin position="83"/>
        <end position="119"/>
    </location>
</feature>
<name>A0A538S9X8_UNCEI</name>
<proteinExistence type="predicted"/>
<dbReference type="Pfam" id="PF13432">
    <property type="entry name" value="TPR_16"/>
    <property type="match status" value="2"/>
</dbReference>
<protein>
    <submittedName>
        <fullName evidence="7">Tetratricopeptide repeat protein</fullName>
    </submittedName>
</protein>
<feature type="transmembrane region" description="Helical" evidence="5">
    <location>
        <begin position="59"/>
        <end position="79"/>
    </location>
</feature>
<dbReference type="SUPFAM" id="SSF48452">
    <property type="entry name" value="TPR-like"/>
    <property type="match status" value="1"/>
</dbReference>
<dbReference type="Gene3D" id="1.25.40.10">
    <property type="entry name" value="Tetratricopeptide repeat domain"/>
    <property type="match status" value="3"/>
</dbReference>
<feature type="domain" description="DUF4034" evidence="6">
    <location>
        <begin position="123"/>
        <end position="254"/>
    </location>
</feature>
<dbReference type="Pfam" id="PF13226">
    <property type="entry name" value="DUF4034"/>
    <property type="match status" value="1"/>
</dbReference>
<evidence type="ECO:0000256" key="2">
    <source>
        <dbReference type="ARBA" id="ARBA00022803"/>
    </source>
</evidence>
<evidence type="ECO:0000313" key="8">
    <source>
        <dbReference type="Proteomes" id="UP000317716"/>
    </source>
</evidence>
<sequence>MSSDGREGESRSVRTVRGRSRSSPKAILPIVSERSLVCRRGSETLPVPTTAGGTMRKRLLIGGLLLVIVASIGVLWQGAEEPVRPTHENGPPAHRPDLGTGATGPSASAALPSAAPGGPLQTQRLLRARDFATLTRQLEAKQARLEQDIRREDELSTTLSAFGVADPALTPLLDEWVVAQPEAWAPRLARARHRITVAWQRRGAKLAKETSDEQFAGMQQWLDAVIADAREALQRNPKLTEAYRLLIRTAQAHGDQRACVRFAELGLAVAPASLRVRSALAQCLLPRWGGSYDAVSALAREAQTHVRENPSLASLLGYVDWDRGCLARNETRYDEAVALFTRALAAGEDFQFYDDRADTYLRQKRYTDALADLARALALAPEASGILVTRAWILVALERYQDALGDVRLASEIDPTSVALARFRQQQGETAVSQAYQLLETTKDVPGAIARYTWAIEMAPGSAEAQYWRGRAYLKQNDRAHALADFEAAIHLDPRHFESYKNIDWLFAQRGEWDAIIAHWTSYIALEPMSGQAYLERGGAYHRKGDEKAAVADAQKSCALGAARACEIIGHKTAAQ</sequence>
<feature type="repeat" description="TPR" evidence="3">
    <location>
        <begin position="463"/>
        <end position="496"/>
    </location>
</feature>
<dbReference type="PANTHER" id="PTHR44858">
    <property type="entry name" value="TETRATRICOPEPTIDE REPEAT PROTEIN 6"/>
    <property type="match status" value="1"/>
</dbReference>
<gene>
    <name evidence="7" type="ORF">E6K72_13325</name>
</gene>
<evidence type="ECO:0000256" key="4">
    <source>
        <dbReference type="SAM" id="MobiDB-lite"/>
    </source>
</evidence>
<evidence type="ECO:0000256" key="5">
    <source>
        <dbReference type="SAM" id="Phobius"/>
    </source>
</evidence>
<feature type="compositionally biased region" description="Low complexity" evidence="4">
    <location>
        <begin position="98"/>
        <end position="119"/>
    </location>
</feature>
<keyword evidence="5" id="KW-0472">Membrane</keyword>
<keyword evidence="1" id="KW-0677">Repeat</keyword>
<accession>A0A538S9X8</accession>
<evidence type="ECO:0000313" key="7">
    <source>
        <dbReference type="EMBL" id="TMQ48183.1"/>
    </source>
</evidence>
<feature type="region of interest" description="Disordered" evidence="4">
    <location>
        <begin position="1"/>
        <end position="25"/>
    </location>
</feature>